<organism evidence="1 2">
    <name type="scientific">Brassica cretica</name>
    <name type="common">Mustard</name>
    <dbReference type="NCBI Taxonomy" id="69181"/>
    <lineage>
        <taxon>Eukaryota</taxon>
        <taxon>Viridiplantae</taxon>
        <taxon>Streptophyta</taxon>
        <taxon>Embryophyta</taxon>
        <taxon>Tracheophyta</taxon>
        <taxon>Spermatophyta</taxon>
        <taxon>Magnoliopsida</taxon>
        <taxon>eudicotyledons</taxon>
        <taxon>Gunneridae</taxon>
        <taxon>Pentapetalae</taxon>
        <taxon>rosids</taxon>
        <taxon>malvids</taxon>
        <taxon>Brassicales</taxon>
        <taxon>Brassicaceae</taxon>
        <taxon>Brassiceae</taxon>
        <taxon>Brassica</taxon>
    </lineage>
</organism>
<accession>A0A8S9N6U9</accession>
<dbReference type="Proteomes" id="UP000712600">
    <property type="component" value="Unassembled WGS sequence"/>
</dbReference>
<name>A0A8S9N6U9_BRACR</name>
<gene>
    <name evidence="1" type="ORF">F2Q69_00042472</name>
</gene>
<dbReference type="AlphaFoldDB" id="A0A8S9N6U9"/>
<comment type="caution">
    <text evidence="1">The sequence shown here is derived from an EMBL/GenBank/DDBJ whole genome shotgun (WGS) entry which is preliminary data.</text>
</comment>
<reference evidence="1" key="1">
    <citation type="submission" date="2019-12" db="EMBL/GenBank/DDBJ databases">
        <title>Genome sequencing and annotation of Brassica cretica.</title>
        <authorList>
            <person name="Studholme D.J."/>
            <person name="Sarris P."/>
        </authorList>
    </citation>
    <scope>NUCLEOTIDE SEQUENCE</scope>
    <source>
        <strain evidence="1">PFS-109/04</strain>
        <tissue evidence="1">Leaf</tissue>
    </source>
</reference>
<evidence type="ECO:0000313" key="2">
    <source>
        <dbReference type="Proteomes" id="UP000712600"/>
    </source>
</evidence>
<dbReference type="EMBL" id="QGKX02001621">
    <property type="protein sequence ID" value="KAF3499512.1"/>
    <property type="molecule type" value="Genomic_DNA"/>
</dbReference>
<sequence>MNVVLKPIRFWQFSRNRHIPSLPPGNNQITVQASSSNRLGLSIILFLEKKGT</sequence>
<proteinExistence type="predicted"/>
<protein>
    <submittedName>
        <fullName evidence="1">Uncharacterized protein</fullName>
    </submittedName>
</protein>
<evidence type="ECO:0000313" key="1">
    <source>
        <dbReference type="EMBL" id="KAF3499512.1"/>
    </source>
</evidence>